<dbReference type="EMBL" id="KQ041552">
    <property type="protein sequence ID" value="KKF25635.1"/>
    <property type="molecule type" value="Genomic_DNA"/>
</dbReference>
<feature type="compositionally biased region" description="Low complexity" evidence="1">
    <location>
        <begin position="152"/>
        <end position="174"/>
    </location>
</feature>
<evidence type="ECO:0000313" key="2">
    <source>
        <dbReference type="EMBL" id="KKF25635.1"/>
    </source>
</evidence>
<feature type="region of interest" description="Disordered" evidence="1">
    <location>
        <begin position="71"/>
        <end position="105"/>
    </location>
</feature>
<reference evidence="2" key="1">
    <citation type="journal article" date="2015" name="PLoS Genet.">
        <title>Genome Sequencing of the Perciform Fish Larimichthys crocea Provides Insights into Molecular and Genetic Mechanisms of Stress Adaptation.</title>
        <authorList>
            <person name="Ao J."/>
            <person name="Mu Y."/>
            <person name="Xiang L.X."/>
            <person name="Fan D."/>
            <person name="Feng M."/>
            <person name="Zhang S."/>
            <person name="Shi Q."/>
            <person name="Zhu L.Y."/>
            <person name="Li T."/>
            <person name="Ding Y."/>
            <person name="Nie L."/>
            <person name="Li Q."/>
            <person name="Dong W.R."/>
            <person name="Jiang L."/>
            <person name="Sun B."/>
            <person name="Zhang X."/>
            <person name="Li M."/>
            <person name="Zhang H.Q."/>
            <person name="Xie S."/>
            <person name="Zhu Y."/>
            <person name="Jiang X."/>
            <person name="Wang X."/>
            <person name="Mu P."/>
            <person name="Chen W."/>
            <person name="Yue Z."/>
            <person name="Wang Z."/>
            <person name="Wang J."/>
            <person name="Shao J.Z."/>
            <person name="Chen X."/>
        </authorList>
    </citation>
    <scope>NUCLEOTIDE SEQUENCE [LARGE SCALE GENOMIC DNA]</scope>
    <source>
        <strain evidence="2">SSNF</strain>
        <tissue evidence="2">Blood</tissue>
    </source>
</reference>
<gene>
    <name evidence="2" type="ORF">EH28_01173</name>
</gene>
<name>A0A0F8B618_LARCR</name>
<organism evidence="2">
    <name type="scientific">Larimichthys crocea</name>
    <name type="common">Large yellow croaker</name>
    <name type="synonym">Pseudosciaena crocea</name>
    <dbReference type="NCBI Taxonomy" id="215358"/>
    <lineage>
        <taxon>Eukaryota</taxon>
        <taxon>Metazoa</taxon>
        <taxon>Chordata</taxon>
        <taxon>Craniata</taxon>
        <taxon>Vertebrata</taxon>
        <taxon>Euteleostomi</taxon>
        <taxon>Actinopterygii</taxon>
        <taxon>Neopterygii</taxon>
        <taxon>Teleostei</taxon>
        <taxon>Neoteleostei</taxon>
        <taxon>Acanthomorphata</taxon>
        <taxon>Eupercaria</taxon>
        <taxon>Sciaenidae</taxon>
        <taxon>Larimichthys</taxon>
    </lineage>
</organism>
<dbReference type="AlphaFoldDB" id="A0A0F8B618"/>
<feature type="compositionally biased region" description="Polar residues" evidence="1">
    <location>
        <begin position="93"/>
        <end position="104"/>
    </location>
</feature>
<sequence length="750" mass="83351">MVANPEERAILNNLATGRVTIPPGPCPMPGCRMLVLHVAKHLKSHHDISRRRKEEELGSLKRATAIAALARLRATNPQPPMATSLDLEDPGEGSSTSQRQTCPNPSCIKYVEGLEKKLKQLQRRNAALRRKLQAYGEPELSTSSDEVEEVEPALPQQQQPQPAEEQQQQPQPSSSEEEDEQKQQQPPEPATPQQLEQPSSARRTLPFTARPPQPSSSSSSSSSEEDKPAWPQQSAKRRLSPGTAAEPPRKKVAGMKAPKEESEEDDTKPKLGKVARKVHRALAPYFAGKSRGSKIRNIVLGSSLGKKEHSVSVQAPVEEYGQFIFCPEGTSKMQENAVSKISRAKVLLKYLTLGWSQLTYWTWEFIFNIPLLKFYPAVLRKVGLAPTTIILYVGQAISFVEYFRATPPKHSRITGGQLVVVIRELRKLLKDLNRTVLGHQALIKQAKGQKLVPREGPGQVPGVGPGQNAISAGAIKNFKSYCSLLSLTLVSEDIEKAPPRDPKTRYRFFGYLAAYLSSIYGHRTGVLTRMRVKEVRAAIGGDDTGYLINESIVMEHKTVRKFGTAQIYLEAEEYGWCRTWLRLRARAVPTNCFFFSSLGRGEAKDMARYFRGAWSEMGLKGSPSIMDIRTAVSTFNFETNDMEVRQNLSTFMCHSADTQDRFYALHKNLKRAKKMRELFVCLAIKDQDQAPAAAAAAGAAAATEQPREESKGTPRKMLAALSLMAKNVKRKVGLSPSKPKRRPVVLLKKL</sequence>
<accession>A0A0F8B618</accession>
<feature type="region of interest" description="Disordered" evidence="1">
    <location>
        <begin position="134"/>
        <end position="271"/>
    </location>
</feature>
<proteinExistence type="predicted"/>
<protein>
    <submittedName>
        <fullName evidence="2">Uncharacterized protein</fullName>
    </submittedName>
</protein>
<evidence type="ECO:0000256" key="1">
    <source>
        <dbReference type="SAM" id="MobiDB-lite"/>
    </source>
</evidence>